<keyword evidence="2" id="KW-1185">Reference proteome</keyword>
<dbReference type="Proteomes" id="UP000292373">
    <property type="component" value="Unassembled WGS sequence"/>
</dbReference>
<name>A0A4Q9KBF7_9ACTN</name>
<proteinExistence type="predicted"/>
<protein>
    <submittedName>
        <fullName evidence="1">Uncharacterized protein</fullName>
    </submittedName>
</protein>
<comment type="caution">
    <text evidence="1">The sequence shown here is derived from an EMBL/GenBank/DDBJ whole genome shotgun (WGS) entry which is preliminary data.</text>
</comment>
<reference evidence="1 2" key="1">
    <citation type="submission" date="2019-01" db="EMBL/GenBank/DDBJ databases">
        <title>Lactibacter flavus gen. nov., sp. nov., a novel bacterium of the family Propionibacteriaceae isolated from raw milk and dairy products.</title>
        <authorList>
            <person name="Huptas C."/>
            <person name="Wenning M."/>
            <person name="Breitenwieser F."/>
            <person name="Doll E."/>
            <person name="Von Neubeck M."/>
            <person name="Busse H.-J."/>
            <person name="Scherer S."/>
        </authorList>
    </citation>
    <scope>NUCLEOTIDE SEQUENCE [LARGE SCALE GENOMIC DNA]</scope>
    <source>
        <strain evidence="1 2">KCTC 33808</strain>
    </source>
</reference>
<dbReference type="OrthoDB" id="4865413at2"/>
<dbReference type="AlphaFoldDB" id="A0A4Q9KBF7"/>
<dbReference type="RefSeq" id="WP_131169596.1">
    <property type="nucleotide sequence ID" value="NZ_SDMQ01000015.1"/>
</dbReference>
<accession>A0A4Q9KBF7</accession>
<organism evidence="1 2">
    <name type="scientific">Propioniciclava sinopodophylli</name>
    <dbReference type="NCBI Taxonomy" id="1837344"/>
    <lineage>
        <taxon>Bacteria</taxon>
        <taxon>Bacillati</taxon>
        <taxon>Actinomycetota</taxon>
        <taxon>Actinomycetes</taxon>
        <taxon>Propionibacteriales</taxon>
        <taxon>Propionibacteriaceae</taxon>
        <taxon>Propioniciclava</taxon>
    </lineage>
</organism>
<evidence type="ECO:0000313" key="1">
    <source>
        <dbReference type="EMBL" id="TBT83008.1"/>
    </source>
</evidence>
<sequence length="415" mass="45522">MSNPEELLELAQAWATQRGRTFAPELVDTAIRLRDSYDGLEAHRWPARTVEHLMLVRWPSHGPHGVPDVAALVASLDTFWRFLRSTGRMAGGSAEPAALAQEAKKAGKRMAAACTDDRNFGSNKILLGFGEEIGVTLDDATSIEEVQERFQRITDAWNALPIDERRRRTPGLDALEAEAGAEGVDDGYEWTADLSEPATSAPHLRASEFVATLRALVDWVGAGREVTSTGALRPVIARAAVDALGLGEWDRSWRSAMDCLPLHRLWLAAVGTELVELRATKAVAHPEAWPTSDREWVAFGLAAVHELYDLAIYEGVEYPLTELLFEIDGHQGAPKKRSAVADWWWQSPGNPLAGPEHDAVMRPISDDTLAGCLEFFGDLGLWTERAGYLIGTDFGWDCAVYLAATHSPDGQEFEG</sequence>
<evidence type="ECO:0000313" key="2">
    <source>
        <dbReference type="Proteomes" id="UP000292373"/>
    </source>
</evidence>
<dbReference type="EMBL" id="SDMQ01000015">
    <property type="protein sequence ID" value="TBT83008.1"/>
    <property type="molecule type" value="Genomic_DNA"/>
</dbReference>
<gene>
    <name evidence="1" type="ORF">ET989_12785</name>
</gene>